<evidence type="ECO:0000256" key="2">
    <source>
        <dbReference type="ARBA" id="ARBA00012438"/>
    </source>
</evidence>
<keyword evidence="9" id="KW-0812">Transmembrane</keyword>
<keyword evidence="7" id="KW-0067">ATP-binding</keyword>
<keyword evidence="4" id="KW-0808">Transferase</keyword>
<evidence type="ECO:0000256" key="7">
    <source>
        <dbReference type="ARBA" id="ARBA00022840"/>
    </source>
</evidence>
<dbReference type="InterPro" id="IPR025828">
    <property type="entry name" value="Put_sensor_dom"/>
</dbReference>
<organism evidence="12 13">
    <name type="scientific">Streptomyces durbertensis</name>
    <dbReference type="NCBI Taxonomy" id="2448886"/>
    <lineage>
        <taxon>Bacteria</taxon>
        <taxon>Bacillati</taxon>
        <taxon>Actinomycetota</taxon>
        <taxon>Actinomycetes</taxon>
        <taxon>Kitasatosporales</taxon>
        <taxon>Streptomycetaceae</taxon>
        <taxon>Streptomyces</taxon>
    </lineage>
</organism>
<dbReference type="Pfam" id="PF13796">
    <property type="entry name" value="Sensor"/>
    <property type="match status" value="1"/>
</dbReference>
<feature type="transmembrane region" description="Helical" evidence="9">
    <location>
        <begin position="188"/>
        <end position="212"/>
    </location>
</feature>
<feature type="domain" description="Putative sensor" evidence="11">
    <location>
        <begin position="30"/>
        <end position="221"/>
    </location>
</feature>
<gene>
    <name evidence="12" type="ORF">GL263_23450</name>
</gene>
<evidence type="ECO:0000256" key="5">
    <source>
        <dbReference type="ARBA" id="ARBA00022741"/>
    </source>
</evidence>
<name>A0ABR6EMC3_9ACTN</name>
<keyword evidence="3" id="KW-0597">Phosphoprotein</keyword>
<dbReference type="Gene3D" id="1.20.5.1930">
    <property type="match status" value="1"/>
</dbReference>
<dbReference type="RefSeq" id="WP_182857739.1">
    <property type="nucleotide sequence ID" value="NZ_WMLF01000506.1"/>
</dbReference>
<comment type="caution">
    <text evidence="12">The sequence shown here is derived from an EMBL/GenBank/DDBJ whole genome shotgun (WGS) entry which is preliminary data.</text>
</comment>
<evidence type="ECO:0000256" key="3">
    <source>
        <dbReference type="ARBA" id="ARBA00022553"/>
    </source>
</evidence>
<keyword evidence="8" id="KW-0902">Two-component regulatory system</keyword>
<feature type="domain" description="Signal transduction histidine kinase subgroup 3 dimerisation and phosphoacceptor" evidence="10">
    <location>
        <begin position="249"/>
        <end position="312"/>
    </location>
</feature>
<feature type="transmembrane region" description="Helical" evidence="9">
    <location>
        <begin position="56"/>
        <end position="76"/>
    </location>
</feature>
<evidence type="ECO:0000256" key="1">
    <source>
        <dbReference type="ARBA" id="ARBA00000085"/>
    </source>
</evidence>
<keyword evidence="6" id="KW-0418">Kinase</keyword>
<dbReference type="Proteomes" id="UP000766698">
    <property type="component" value="Unassembled WGS sequence"/>
</dbReference>
<dbReference type="SUPFAM" id="SSF55874">
    <property type="entry name" value="ATPase domain of HSP90 chaperone/DNA topoisomerase II/histidine kinase"/>
    <property type="match status" value="1"/>
</dbReference>
<feature type="transmembrane region" description="Helical" evidence="9">
    <location>
        <begin position="126"/>
        <end position="151"/>
    </location>
</feature>
<dbReference type="InterPro" id="IPR036890">
    <property type="entry name" value="HATPase_C_sf"/>
</dbReference>
<dbReference type="Gene3D" id="3.30.565.10">
    <property type="entry name" value="Histidine kinase-like ATPase, C-terminal domain"/>
    <property type="match status" value="1"/>
</dbReference>
<proteinExistence type="predicted"/>
<sequence length="444" mass="48370">MNTSTNTPARAFREVLRAPVSGWAWRELTYLFSGLVVASVVSPVVYVLLMTSAGLLITFVGVPLLALTLVFCRGVGTLERWRARLLLRTSVEEPEPLRPAAGRGGVLAAMWATLRSGSAWRHTLYTVLHLPWAVCSAVASMVLWSVGWGLLTHPLWYWVFPRYAGQPGIQLEGDGYGDGRYVDTPFEIGVVALIGLALVLLTPWVVHALTWVDRLLVRGLLGPSPLASQVRRLEEDRGQVVDTASADLRRIERDLHDGAQARLVALAMDLGLAKEKLTEDPEAAARMVDEAHGEVKLALQELRDLARGIHPAILTDRGLGPALSALTTRCTVPVTIHTDLPTRPAPAIEAITYYTVSELLQNISKHSKATHATVELWHNPHRLMLQITDNGQGGATTTHGTGLAGLTERLGSVDGLLLIHSPTGGPTTITAEIPWRDRHEDTPR</sequence>
<evidence type="ECO:0000256" key="6">
    <source>
        <dbReference type="ARBA" id="ARBA00022777"/>
    </source>
</evidence>
<evidence type="ECO:0000259" key="11">
    <source>
        <dbReference type="Pfam" id="PF13796"/>
    </source>
</evidence>
<keyword evidence="5" id="KW-0547">Nucleotide-binding</keyword>
<feature type="transmembrane region" description="Helical" evidence="9">
    <location>
        <begin position="28"/>
        <end position="49"/>
    </location>
</feature>
<evidence type="ECO:0000256" key="9">
    <source>
        <dbReference type="SAM" id="Phobius"/>
    </source>
</evidence>
<protein>
    <recommendedName>
        <fullName evidence="2">histidine kinase</fullName>
        <ecNumber evidence="2">2.7.13.3</ecNumber>
    </recommendedName>
</protein>
<dbReference type="Pfam" id="PF07730">
    <property type="entry name" value="HisKA_3"/>
    <property type="match status" value="1"/>
</dbReference>
<comment type="catalytic activity">
    <reaction evidence="1">
        <text>ATP + protein L-histidine = ADP + protein N-phospho-L-histidine.</text>
        <dbReference type="EC" id="2.7.13.3"/>
    </reaction>
</comment>
<dbReference type="InterPro" id="IPR011712">
    <property type="entry name" value="Sig_transdc_His_kin_sub3_dim/P"/>
</dbReference>
<keyword evidence="9" id="KW-1133">Transmembrane helix</keyword>
<reference evidence="13" key="1">
    <citation type="journal article" date="2020" name="Syst. Appl. Microbiol.">
        <title>Streptomyces alkaliterrae sp. nov., isolated from an alkaline soil, and emended descriptions of Streptomyces alkaliphilus, Streptomyces calidiresistens and Streptomyces durbertensis.</title>
        <authorList>
            <person name="Swiecimska M."/>
            <person name="Golinska P."/>
            <person name="Nouioui I."/>
            <person name="Wypij M."/>
            <person name="Rai M."/>
            <person name="Sangal V."/>
            <person name="Goodfellow M."/>
        </authorList>
    </citation>
    <scope>NUCLEOTIDE SEQUENCE [LARGE SCALE GENOMIC DNA]</scope>
    <source>
        <strain evidence="13">DSM 104538</strain>
    </source>
</reference>
<dbReference type="EMBL" id="WMLF01000506">
    <property type="protein sequence ID" value="MBB1246484.1"/>
    <property type="molecule type" value="Genomic_DNA"/>
</dbReference>
<evidence type="ECO:0000313" key="13">
    <source>
        <dbReference type="Proteomes" id="UP000766698"/>
    </source>
</evidence>
<evidence type="ECO:0000256" key="8">
    <source>
        <dbReference type="ARBA" id="ARBA00023012"/>
    </source>
</evidence>
<evidence type="ECO:0000259" key="10">
    <source>
        <dbReference type="Pfam" id="PF07730"/>
    </source>
</evidence>
<dbReference type="InterPro" id="IPR050482">
    <property type="entry name" value="Sensor_HK_TwoCompSys"/>
</dbReference>
<evidence type="ECO:0000313" key="12">
    <source>
        <dbReference type="EMBL" id="MBB1246484.1"/>
    </source>
</evidence>
<dbReference type="EC" id="2.7.13.3" evidence="2"/>
<keyword evidence="9" id="KW-0472">Membrane</keyword>
<keyword evidence="13" id="KW-1185">Reference proteome</keyword>
<accession>A0ABR6EMC3</accession>
<evidence type="ECO:0000256" key="4">
    <source>
        <dbReference type="ARBA" id="ARBA00022679"/>
    </source>
</evidence>
<dbReference type="PANTHER" id="PTHR24421:SF10">
    <property type="entry name" value="NITRATE_NITRITE SENSOR PROTEIN NARQ"/>
    <property type="match status" value="1"/>
</dbReference>
<dbReference type="PANTHER" id="PTHR24421">
    <property type="entry name" value="NITRATE/NITRITE SENSOR PROTEIN NARX-RELATED"/>
    <property type="match status" value="1"/>
</dbReference>
<dbReference type="CDD" id="cd16917">
    <property type="entry name" value="HATPase_UhpB-NarQ-NarX-like"/>
    <property type="match status" value="1"/>
</dbReference>